<feature type="compositionally biased region" description="Basic and acidic residues" evidence="1">
    <location>
        <begin position="178"/>
        <end position="192"/>
    </location>
</feature>
<comment type="caution">
    <text evidence="2">The sequence shown here is derived from an EMBL/GenBank/DDBJ whole genome shotgun (WGS) entry which is preliminary data.</text>
</comment>
<feature type="region of interest" description="Disordered" evidence="1">
    <location>
        <begin position="171"/>
        <end position="192"/>
    </location>
</feature>
<name>A0A947D1K8_9HYPH</name>
<gene>
    <name evidence="2" type="ORF">KL771_07425</name>
</gene>
<sequence>MEAAVVGMLGALLVLILSKVLDRVLEMRRRHDRTLDLLTALHAEIVAGTAAASLQTDDEEARYAEENETPFAPADETDFVFESIKSDLSLLPVEVAHEVVLYYKLAMRSNIYTNDTRHPLFQQQTPDEKRKYMRNLGALLREQQAAGLAALTAIEMASAIRFGADLGRKRRVPGSDTINERTDRTSHDSHLA</sequence>
<reference evidence="2 3" key="1">
    <citation type="submission" date="2021-06" db="EMBL/GenBank/DDBJ databases">
        <authorList>
            <person name="Grouzdev D.S."/>
            <person name="Koziaeva V."/>
        </authorList>
    </citation>
    <scope>NUCLEOTIDE SEQUENCE [LARGE SCALE GENOMIC DNA]</scope>
    <source>
        <strain evidence="2 3">22</strain>
    </source>
</reference>
<protein>
    <submittedName>
        <fullName evidence="2">Uncharacterized protein</fullName>
    </submittedName>
</protein>
<dbReference type="RefSeq" id="WP_261967911.1">
    <property type="nucleotide sequence ID" value="NZ_JAHHZF010000003.1"/>
</dbReference>
<evidence type="ECO:0000313" key="3">
    <source>
        <dbReference type="Proteomes" id="UP000766595"/>
    </source>
</evidence>
<proteinExistence type="predicted"/>
<dbReference type="EMBL" id="JAHHZF010000003">
    <property type="protein sequence ID" value="MBT9289275.1"/>
    <property type="molecule type" value="Genomic_DNA"/>
</dbReference>
<dbReference type="Proteomes" id="UP000766595">
    <property type="component" value="Unassembled WGS sequence"/>
</dbReference>
<keyword evidence="3" id="KW-1185">Reference proteome</keyword>
<organism evidence="2 3">
    <name type="scientific">Prosthecodimorpha staleyi</name>
    <dbReference type="NCBI Taxonomy" id="2840188"/>
    <lineage>
        <taxon>Bacteria</taxon>
        <taxon>Pseudomonadati</taxon>
        <taxon>Pseudomonadota</taxon>
        <taxon>Alphaproteobacteria</taxon>
        <taxon>Hyphomicrobiales</taxon>
        <taxon>Ancalomicrobiaceae</taxon>
        <taxon>Prosthecodimorpha</taxon>
    </lineage>
</organism>
<evidence type="ECO:0000313" key="2">
    <source>
        <dbReference type="EMBL" id="MBT9289275.1"/>
    </source>
</evidence>
<evidence type="ECO:0000256" key="1">
    <source>
        <dbReference type="SAM" id="MobiDB-lite"/>
    </source>
</evidence>
<accession>A0A947D1K8</accession>
<dbReference type="AlphaFoldDB" id="A0A947D1K8"/>